<proteinExistence type="inferred from homology"/>
<organism evidence="7 8">
    <name type="scientific">Nephila pilipes</name>
    <name type="common">Giant wood spider</name>
    <name type="synonym">Nephila maculata</name>
    <dbReference type="NCBI Taxonomy" id="299642"/>
    <lineage>
        <taxon>Eukaryota</taxon>
        <taxon>Metazoa</taxon>
        <taxon>Ecdysozoa</taxon>
        <taxon>Arthropoda</taxon>
        <taxon>Chelicerata</taxon>
        <taxon>Arachnida</taxon>
        <taxon>Araneae</taxon>
        <taxon>Araneomorphae</taxon>
        <taxon>Entelegynae</taxon>
        <taxon>Araneoidea</taxon>
        <taxon>Nephilidae</taxon>
        <taxon>Nephila</taxon>
    </lineage>
</organism>
<dbReference type="Pfam" id="PF08240">
    <property type="entry name" value="ADH_N"/>
    <property type="match status" value="1"/>
</dbReference>
<comment type="similarity">
    <text evidence="2">Belongs to the zinc-containing alcohol dehydrogenase family.</text>
</comment>
<evidence type="ECO:0000256" key="2">
    <source>
        <dbReference type="ARBA" id="ARBA00008072"/>
    </source>
</evidence>
<keyword evidence="4" id="KW-0862">Zinc</keyword>
<gene>
    <name evidence="7" type="primary">SORD</name>
    <name evidence="7" type="ORF">NPIL_36951</name>
</gene>
<dbReference type="SUPFAM" id="SSF50129">
    <property type="entry name" value="GroES-like"/>
    <property type="match status" value="1"/>
</dbReference>
<comment type="caution">
    <text evidence="7">The sequence shown here is derived from an EMBL/GenBank/DDBJ whole genome shotgun (WGS) entry which is preliminary data.</text>
</comment>
<reference evidence="7" key="1">
    <citation type="submission" date="2020-08" db="EMBL/GenBank/DDBJ databases">
        <title>Multicomponent nature underlies the extraordinary mechanical properties of spider dragline silk.</title>
        <authorList>
            <person name="Kono N."/>
            <person name="Nakamura H."/>
            <person name="Mori M."/>
            <person name="Yoshida Y."/>
            <person name="Ohtoshi R."/>
            <person name="Malay A.D."/>
            <person name="Moran D.A.P."/>
            <person name="Tomita M."/>
            <person name="Numata K."/>
            <person name="Arakawa K."/>
        </authorList>
    </citation>
    <scope>NUCLEOTIDE SEQUENCE</scope>
</reference>
<dbReference type="GO" id="GO:0003939">
    <property type="term" value="F:L-iditol 2-dehydrogenase (NAD+) activity"/>
    <property type="evidence" value="ECO:0007669"/>
    <property type="project" value="TreeGrafter"/>
</dbReference>
<dbReference type="InterPro" id="IPR011032">
    <property type="entry name" value="GroES-like_sf"/>
</dbReference>
<keyword evidence="3" id="KW-0479">Metal-binding</keyword>
<dbReference type="Gene3D" id="3.90.180.10">
    <property type="entry name" value="Medium-chain alcohol dehydrogenases, catalytic domain"/>
    <property type="match status" value="2"/>
</dbReference>
<protein>
    <submittedName>
        <fullName evidence="7">Sorbitol dehydrogenase</fullName>
    </submittedName>
</protein>
<dbReference type="GO" id="GO:0006062">
    <property type="term" value="P:sorbitol catabolic process"/>
    <property type="evidence" value="ECO:0007669"/>
    <property type="project" value="TreeGrafter"/>
</dbReference>
<feature type="domain" description="Alcohol dehydrogenase-like N-terminal" evidence="6">
    <location>
        <begin position="44"/>
        <end position="105"/>
    </location>
</feature>
<keyword evidence="8" id="KW-1185">Reference proteome</keyword>
<accession>A0A8X6MVZ6</accession>
<evidence type="ECO:0000313" key="7">
    <source>
        <dbReference type="EMBL" id="GFS80503.1"/>
    </source>
</evidence>
<dbReference type="PANTHER" id="PTHR43161:SF9">
    <property type="entry name" value="SORBITOL DEHYDROGENASE"/>
    <property type="match status" value="1"/>
</dbReference>
<dbReference type="OrthoDB" id="1879366at2759"/>
<dbReference type="PANTHER" id="PTHR43161">
    <property type="entry name" value="SORBITOL DEHYDROGENASE"/>
    <property type="match status" value="1"/>
</dbReference>
<dbReference type="Proteomes" id="UP000887013">
    <property type="component" value="Unassembled WGS sequence"/>
</dbReference>
<dbReference type="EMBL" id="BMAW01002819">
    <property type="protein sequence ID" value="GFS80503.1"/>
    <property type="molecule type" value="Genomic_DNA"/>
</dbReference>
<evidence type="ECO:0000256" key="5">
    <source>
        <dbReference type="ARBA" id="ARBA00023002"/>
    </source>
</evidence>
<comment type="cofactor">
    <cofactor evidence="1">
        <name>Zn(2+)</name>
        <dbReference type="ChEBI" id="CHEBI:29105"/>
    </cofactor>
</comment>
<evidence type="ECO:0000256" key="4">
    <source>
        <dbReference type="ARBA" id="ARBA00022833"/>
    </source>
</evidence>
<evidence type="ECO:0000256" key="3">
    <source>
        <dbReference type="ARBA" id="ARBA00022723"/>
    </source>
</evidence>
<evidence type="ECO:0000259" key="6">
    <source>
        <dbReference type="Pfam" id="PF08240"/>
    </source>
</evidence>
<keyword evidence="5" id="KW-0560">Oxidoreductase</keyword>
<dbReference type="AlphaFoldDB" id="A0A8X6MVZ6"/>
<dbReference type="GO" id="GO:0046872">
    <property type="term" value="F:metal ion binding"/>
    <property type="evidence" value="ECO:0007669"/>
    <property type="project" value="UniProtKB-KW"/>
</dbReference>
<evidence type="ECO:0000256" key="1">
    <source>
        <dbReference type="ARBA" id="ARBA00001947"/>
    </source>
</evidence>
<evidence type="ECO:0000313" key="8">
    <source>
        <dbReference type="Proteomes" id="UP000887013"/>
    </source>
</evidence>
<sequence length="105" mass="11571">MTTENLSAVLKQKGELCLENRPVPEPLPHEVLIAIHSVGICGSDNVKHLKPGDRVCIEPGVPCRKCEFCKGGHYNLCPDVKFSATPPVDGSLCRYFCHDADFCFK</sequence>
<name>A0A8X6MVZ6_NEPPI</name>
<dbReference type="InterPro" id="IPR013154">
    <property type="entry name" value="ADH-like_N"/>
</dbReference>